<dbReference type="Proteomes" id="UP000494109">
    <property type="component" value="Unassembled WGS sequence"/>
</dbReference>
<proteinExistence type="predicted"/>
<dbReference type="Pfam" id="PF14903">
    <property type="entry name" value="WG_beta_rep"/>
    <property type="match status" value="2"/>
</dbReference>
<accession>A0A6P2WUC3</accession>
<organism evidence="1 2">
    <name type="scientific">Burkholderia contaminans</name>
    <dbReference type="NCBI Taxonomy" id="488447"/>
    <lineage>
        <taxon>Bacteria</taxon>
        <taxon>Pseudomonadati</taxon>
        <taxon>Pseudomonadota</taxon>
        <taxon>Betaproteobacteria</taxon>
        <taxon>Burkholderiales</taxon>
        <taxon>Burkholderiaceae</taxon>
        <taxon>Burkholderia</taxon>
        <taxon>Burkholderia cepacia complex</taxon>
    </lineage>
</organism>
<dbReference type="InterPro" id="IPR032774">
    <property type="entry name" value="WG_beta_rep"/>
</dbReference>
<gene>
    <name evidence="1" type="ORF">BCO71033_01739</name>
</gene>
<dbReference type="AlphaFoldDB" id="A0A6P2WUC3"/>
<dbReference type="EMBL" id="CABVQS010000006">
    <property type="protein sequence ID" value="VWD00288.1"/>
    <property type="molecule type" value="Genomic_DNA"/>
</dbReference>
<reference evidence="1 2" key="1">
    <citation type="submission" date="2019-09" db="EMBL/GenBank/DDBJ databases">
        <authorList>
            <person name="Depoorter E."/>
        </authorList>
    </citation>
    <scope>NUCLEOTIDE SEQUENCE [LARGE SCALE GENOMIC DNA]</scope>
    <source>
        <strain evidence="1">R-71033</strain>
    </source>
</reference>
<sequence length="283" mass="32071">MSKRDTVGVRELLLEAEVTRVDCSVPVTWDYWAWTFGVSGFDHAYFKRAYGEAPRTVTFKDFMATSGGKLGHQLAYGLYSFHSEGRWGVQYADEKNWRIVQEATWDGMWQERGDATYFLCWVKRNGKYGLIRPEEAGVITICEPAFDDFWYFEGRTAFVQVDDKIGLIGVDGVWLLEPCLDECGDYEEGYAWAAVGKGYGFLGEDGQWSVPPKYEEIGDICWGVSAAMRSGEQWGLMELASGQWLSAPQWHSLEWSEERTAFLVGPDKTIAMDARGQLLSDSD</sequence>
<evidence type="ECO:0000313" key="1">
    <source>
        <dbReference type="EMBL" id="VWD00288.1"/>
    </source>
</evidence>
<evidence type="ECO:0000313" key="2">
    <source>
        <dbReference type="Proteomes" id="UP000494109"/>
    </source>
</evidence>
<name>A0A6P2WUC3_9BURK</name>
<protein>
    <recommendedName>
        <fullName evidence="3">WG repeat-containing protein</fullName>
    </recommendedName>
</protein>
<evidence type="ECO:0008006" key="3">
    <source>
        <dbReference type="Google" id="ProtNLM"/>
    </source>
</evidence>